<proteinExistence type="predicted"/>
<feature type="compositionally biased region" description="Low complexity" evidence="1">
    <location>
        <begin position="183"/>
        <end position="197"/>
    </location>
</feature>
<name>A0A1C6UQE8_9ACTN</name>
<dbReference type="GO" id="GO:0016491">
    <property type="term" value="F:oxidoreductase activity"/>
    <property type="evidence" value="ECO:0007669"/>
    <property type="project" value="InterPro"/>
</dbReference>
<dbReference type="Proteomes" id="UP000199696">
    <property type="component" value="Unassembled WGS sequence"/>
</dbReference>
<gene>
    <name evidence="2" type="ORF">GA0070604_3376</name>
</gene>
<evidence type="ECO:0000256" key="1">
    <source>
        <dbReference type="SAM" id="MobiDB-lite"/>
    </source>
</evidence>
<dbReference type="OrthoDB" id="3354731at2"/>
<reference evidence="3" key="1">
    <citation type="submission" date="2016-06" db="EMBL/GenBank/DDBJ databases">
        <authorList>
            <person name="Varghese N."/>
            <person name="Submissions Spin"/>
        </authorList>
    </citation>
    <scope>NUCLEOTIDE SEQUENCE [LARGE SCALE GENOMIC DNA]</scope>
    <source>
        <strain evidence="3">DSM 44814</strain>
    </source>
</reference>
<dbReference type="AlphaFoldDB" id="A0A1C6UQE8"/>
<dbReference type="SUPFAM" id="SSF89733">
    <property type="entry name" value="L-sulfolactate dehydrogenase-like"/>
    <property type="match status" value="1"/>
</dbReference>
<sequence>MTDPQLLDAVVEESAEQDVPGFLKKRNLCRALLVRGCGVYHIAHYTAGVLDFALDLLAHESAPVAVDDADPAQRRNVHRRVGAQLVYRANELNRRLGELQSGALIRTVAQTRAGLVFCNSVVANEHVVGFGATPPAAPGAVADPTTANEIDRAAAGLATDLRRLVRQRSQNPGGWLTAGNGQPSSDPSAPSGDAVPPHVGGSIEPGGILAAALRPAGLHYLSHHRAGEQVAAVDILEHPELAPFFNRGITVTDRRSRYQRLAADLSLLALQVSRDLRRAVVGDVARLVLDVEMGAVYYYRLAPDDYLVGVTLDQDAVSQADDAMWTVARQLTEPAA</sequence>
<protein>
    <submittedName>
        <fullName evidence="2">Uncharacterized protein</fullName>
    </submittedName>
</protein>
<evidence type="ECO:0000313" key="2">
    <source>
        <dbReference type="EMBL" id="SCL56256.1"/>
    </source>
</evidence>
<dbReference type="EMBL" id="FMHY01000002">
    <property type="protein sequence ID" value="SCL56256.1"/>
    <property type="molecule type" value="Genomic_DNA"/>
</dbReference>
<accession>A0A1C6UQE8</accession>
<dbReference type="STRING" id="227316.GA0070604_3376"/>
<dbReference type="InterPro" id="IPR036111">
    <property type="entry name" value="Mal/L-sulfo/L-lacto_DH-like_sf"/>
</dbReference>
<dbReference type="RefSeq" id="WP_091118786.1">
    <property type="nucleotide sequence ID" value="NZ_FMHY01000002.1"/>
</dbReference>
<organism evidence="2 3">
    <name type="scientific">Micromonospora eburnea</name>
    <dbReference type="NCBI Taxonomy" id="227316"/>
    <lineage>
        <taxon>Bacteria</taxon>
        <taxon>Bacillati</taxon>
        <taxon>Actinomycetota</taxon>
        <taxon>Actinomycetes</taxon>
        <taxon>Micromonosporales</taxon>
        <taxon>Micromonosporaceae</taxon>
        <taxon>Micromonospora</taxon>
    </lineage>
</organism>
<feature type="region of interest" description="Disordered" evidence="1">
    <location>
        <begin position="171"/>
        <end position="200"/>
    </location>
</feature>
<evidence type="ECO:0000313" key="3">
    <source>
        <dbReference type="Proteomes" id="UP000199696"/>
    </source>
</evidence>
<keyword evidence="3" id="KW-1185">Reference proteome</keyword>